<evidence type="ECO:0000313" key="2">
    <source>
        <dbReference type="EMBL" id="SEJ13593.1"/>
    </source>
</evidence>
<sequence length="148" mass="16066">MNWFFLLLAFMIGMANTLQSGVNAQLRVALGNPIMAAITSFSLGLFVLLVAFAFFNQNPIPTLATFRDISIWKYAGGFLGAFYVVTVIFIVRDIGPANLICLVIAGQMLAAMIVDHYGFQGFAVHPISFARICGAVLLIAGVYLILKN</sequence>
<organism evidence="2 3">
    <name type="scientific">Dyadobacter koreensis</name>
    <dbReference type="NCBI Taxonomy" id="408657"/>
    <lineage>
        <taxon>Bacteria</taxon>
        <taxon>Pseudomonadati</taxon>
        <taxon>Bacteroidota</taxon>
        <taxon>Cytophagia</taxon>
        <taxon>Cytophagales</taxon>
        <taxon>Spirosomataceae</taxon>
        <taxon>Dyadobacter</taxon>
    </lineage>
</organism>
<gene>
    <name evidence="2" type="ORF">SAMN04487995_3403</name>
</gene>
<keyword evidence="1" id="KW-0812">Transmembrane</keyword>
<dbReference type="OrthoDB" id="9097160at2"/>
<proteinExistence type="predicted"/>
<feature type="transmembrane region" description="Helical" evidence="1">
    <location>
        <begin position="34"/>
        <end position="55"/>
    </location>
</feature>
<feature type="transmembrane region" description="Helical" evidence="1">
    <location>
        <begin position="129"/>
        <end position="146"/>
    </location>
</feature>
<keyword evidence="1" id="KW-0472">Membrane</keyword>
<feature type="transmembrane region" description="Helical" evidence="1">
    <location>
        <begin position="71"/>
        <end position="91"/>
    </location>
</feature>
<accession>A0A1H6W9L6</accession>
<keyword evidence="3" id="KW-1185">Reference proteome</keyword>
<dbReference type="PANTHER" id="PTHR34821">
    <property type="entry name" value="INNER MEMBRANE PROTEIN YDCZ"/>
    <property type="match status" value="1"/>
</dbReference>
<dbReference type="GO" id="GO:0005886">
    <property type="term" value="C:plasma membrane"/>
    <property type="evidence" value="ECO:0007669"/>
    <property type="project" value="TreeGrafter"/>
</dbReference>
<dbReference type="PANTHER" id="PTHR34821:SF2">
    <property type="entry name" value="INNER MEMBRANE PROTEIN YDCZ"/>
    <property type="match status" value="1"/>
</dbReference>
<dbReference type="Pfam" id="PF04657">
    <property type="entry name" value="DMT_YdcZ"/>
    <property type="match status" value="1"/>
</dbReference>
<dbReference type="InterPro" id="IPR006750">
    <property type="entry name" value="YdcZ"/>
</dbReference>
<evidence type="ECO:0000256" key="1">
    <source>
        <dbReference type="SAM" id="Phobius"/>
    </source>
</evidence>
<feature type="transmembrane region" description="Helical" evidence="1">
    <location>
        <begin position="97"/>
        <end position="117"/>
    </location>
</feature>
<dbReference type="RefSeq" id="WP_090337091.1">
    <property type="nucleotide sequence ID" value="NZ_FNXY01000005.1"/>
</dbReference>
<name>A0A1H6W9L6_9BACT</name>
<dbReference type="EMBL" id="FNXY01000005">
    <property type="protein sequence ID" value="SEJ13593.1"/>
    <property type="molecule type" value="Genomic_DNA"/>
</dbReference>
<dbReference type="STRING" id="408657.SAMN04487995_3403"/>
<dbReference type="AlphaFoldDB" id="A0A1H6W9L6"/>
<keyword evidence="1" id="KW-1133">Transmembrane helix</keyword>
<dbReference type="Proteomes" id="UP000199532">
    <property type="component" value="Unassembled WGS sequence"/>
</dbReference>
<protein>
    <submittedName>
        <fullName evidence="2">Transporter family-2 protein</fullName>
    </submittedName>
</protein>
<evidence type="ECO:0000313" key="3">
    <source>
        <dbReference type="Proteomes" id="UP000199532"/>
    </source>
</evidence>
<reference evidence="2 3" key="1">
    <citation type="submission" date="2016-10" db="EMBL/GenBank/DDBJ databases">
        <authorList>
            <person name="de Groot N.N."/>
        </authorList>
    </citation>
    <scope>NUCLEOTIDE SEQUENCE [LARGE SCALE GENOMIC DNA]</scope>
    <source>
        <strain evidence="2 3">DSM 19938</strain>
    </source>
</reference>